<dbReference type="GO" id="GO:0005886">
    <property type="term" value="C:plasma membrane"/>
    <property type="evidence" value="ECO:0007669"/>
    <property type="project" value="UniProtKB-SubCell"/>
</dbReference>
<evidence type="ECO:0000313" key="10">
    <source>
        <dbReference type="EMBL" id="OKH20628.1"/>
    </source>
</evidence>
<gene>
    <name evidence="10" type="ORF">NIES593_18285</name>
</gene>
<dbReference type="InterPro" id="IPR050297">
    <property type="entry name" value="LipidA_mod_glycosyltrf_83"/>
</dbReference>
<evidence type="ECO:0000256" key="5">
    <source>
        <dbReference type="ARBA" id="ARBA00022692"/>
    </source>
</evidence>
<dbReference type="RefSeq" id="WP_073600947.1">
    <property type="nucleotide sequence ID" value="NZ_MRCB01000028.1"/>
</dbReference>
<evidence type="ECO:0000256" key="6">
    <source>
        <dbReference type="ARBA" id="ARBA00022989"/>
    </source>
</evidence>
<comment type="subcellular location">
    <subcellularLocation>
        <location evidence="1">Cell membrane</location>
        <topology evidence="1">Multi-pass membrane protein</topology>
    </subcellularLocation>
</comment>
<dbReference type="InterPro" id="IPR038731">
    <property type="entry name" value="RgtA/B/C-like"/>
</dbReference>
<feature type="domain" description="Glycosyltransferase RgtA/B/C/D-like" evidence="9">
    <location>
        <begin position="79"/>
        <end position="125"/>
    </location>
</feature>
<feature type="transmembrane region" description="Helical" evidence="8">
    <location>
        <begin position="369"/>
        <end position="386"/>
    </location>
</feature>
<keyword evidence="2" id="KW-1003">Cell membrane</keyword>
<evidence type="ECO:0000259" key="9">
    <source>
        <dbReference type="Pfam" id="PF13231"/>
    </source>
</evidence>
<keyword evidence="11" id="KW-1185">Reference proteome</keyword>
<feature type="transmembrane region" description="Helical" evidence="8">
    <location>
        <begin position="107"/>
        <end position="132"/>
    </location>
</feature>
<evidence type="ECO:0000256" key="2">
    <source>
        <dbReference type="ARBA" id="ARBA00022475"/>
    </source>
</evidence>
<evidence type="ECO:0000256" key="7">
    <source>
        <dbReference type="ARBA" id="ARBA00023136"/>
    </source>
</evidence>
<feature type="transmembrane region" description="Helical" evidence="8">
    <location>
        <begin position="144"/>
        <end position="166"/>
    </location>
</feature>
<dbReference type="PANTHER" id="PTHR33908">
    <property type="entry name" value="MANNOSYLTRANSFERASE YKCB-RELATED"/>
    <property type="match status" value="1"/>
</dbReference>
<dbReference type="PANTHER" id="PTHR33908:SF3">
    <property type="entry name" value="UNDECAPRENYL PHOSPHATE-ALPHA-4-AMINO-4-DEOXY-L-ARABINOSE ARABINOSYL TRANSFERASE"/>
    <property type="match status" value="1"/>
</dbReference>
<dbReference type="OrthoDB" id="9775035at2"/>
<comment type="caution">
    <text evidence="10">The sequence shown here is derived from an EMBL/GenBank/DDBJ whole genome shotgun (WGS) entry which is preliminary data.</text>
</comment>
<feature type="transmembrane region" description="Helical" evidence="8">
    <location>
        <begin position="407"/>
        <end position="432"/>
    </location>
</feature>
<organism evidence="10 11">
    <name type="scientific">Hydrococcus rivularis NIES-593</name>
    <dbReference type="NCBI Taxonomy" id="1921803"/>
    <lineage>
        <taxon>Bacteria</taxon>
        <taxon>Bacillati</taxon>
        <taxon>Cyanobacteriota</taxon>
        <taxon>Cyanophyceae</taxon>
        <taxon>Pleurocapsales</taxon>
        <taxon>Hydrococcaceae</taxon>
        <taxon>Hydrococcus</taxon>
    </lineage>
</organism>
<dbReference type="GO" id="GO:0010041">
    <property type="term" value="P:response to iron(III) ion"/>
    <property type="evidence" value="ECO:0007669"/>
    <property type="project" value="TreeGrafter"/>
</dbReference>
<feature type="transmembrane region" description="Helical" evidence="8">
    <location>
        <begin position="83"/>
        <end position="101"/>
    </location>
</feature>
<keyword evidence="5 8" id="KW-0812">Transmembrane</keyword>
<evidence type="ECO:0000256" key="4">
    <source>
        <dbReference type="ARBA" id="ARBA00022679"/>
    </source>
</evidence>
<feature type="transmembrane region" description="Helical" evidence="8">
    <location>
        <begin position="302"/>
        <end position="324"/>
    </location>
</feature>
<evidence type="ECO:0000313" key="11">
    <source>
        <dbReference type="Proteomes" id="UP000186868"/>
    </source>
</evidence>
<evidence type="ECO:0000256" key="3">
    <source>
        <dbReference type="ARBA" id="ARBA00022676"/>
    </source>
</evidence>
<keyword evidence="3" id="KW-0328">Glycosyltransferase</keyword>
<dbReference type="GO" id="GO:0016763">
    <property type="term" value="F:pentosyltransferase activity"/>
    <property type="evidence" value="ECO:0007669"/>
    <property type="project" value="TreeGrafter"/>
</dbReference>
<feature type="transmembrane region" description="Helical" evidence="8">
    <location>
        <begin position="483"/>
        <end position="503"/>
    </location>
</feature>
<feature type="transmembrane region" description="Helical" evidence="8">
    <location>
        <begin position="452"/>
        <end position="471"/>
    </location>
</feature>
<sequence>MKLADTIKDWWQSFEKSPKSAWVFSIIWLASVCWLAFLWNLGRIGLIDETEPLFAEAARQMIVRSDWITPYFNEVTRFDKPPLVYWLMAIGYKLIGVNEWAVRLPSALAAIAIAILCFFTLRYFGFATPAAAQTHQLRRTQRQLWLSAWLGAALVALNAHTIAWSRLGVSDMLLSGCMGTSLLCFFWGYAEEGKRKNALFFLPNPWYLGFYVLSALAVLTKGPVGIVLPGLIIVTFLLYVGRLREVLQEIRLIGGGLIFLAVCLPWYVLVTIKNGEAFLNSFFGYHNFDRFTSVVNNHSAPWYFYFLIVLALFAPWSIYLPLAIMRLRFWQRSFWTQQPRRAHLSLFALFWFVDIFVFFTISVTKLPSYVLPLIPAAAILVALVWSKELSRDSQCISSESRFLKINYGLLISASLNILLLFLLAIVSLQIPSLVGSDAAMENLSELIQRSGVHLRGGTIWAIAGIVSLFFLRKRTSWRWIIAANLVGFIAFTIFFIDPGYALMDATRQLPLRQLSEAIAQVRQPGERLMMVGFKKPSVAFYTQQSVGFFWTCDRSATNFLQNLVNTSPDDSTVLIIGQPDDIEKTGLQSQDYRVIEEKAPYQLIRVATRRALHYCLRDNNAN</sequence>
<evidence type="ECO:0000256" key="8">
    <source>
        <dbReference type="SAM" id="Phobius"/>
    </source>
</evidence>
<dbReference type="EMBL" id="MRCB01000028">
    <property type="protein sequence ID" value="OKH20628.1"/>
    <property type="molecule type" value="Genomic_DNA"/>
</dbReference>
<dbReference type="AlphaFoldDB" id="A0A1U7HAR6"/>
<protein>
    <submittedName>
        <fullName evidence="10">Glycosyltransferase</fullName>
    </submittedName>
</protein>
<feature type="transmembrane region" description="Helical" evidence="8">
    <location>
        <begin position="20"/>
        <end position="39"/>
    </location>
</feature>
<keyword evidence="7 8" id="KW-0472">Membrane</keyword>
<feature type="transmembrane region" description="Helical" evidence="8">
    <location>
        <begin position="252"/>
        <end position="272"/>
    </location>
</feature>
<dbReference type="Proteomes" id="UP000186868">
    <property type="component" value="Unassembled WGS sequence"/>
</dbReference>
<feature type="transmembrane region" description="Helical" evidence="8">
    <location>
        <begin position="224"/>
        <end position="240"/>
    </location>
</feature>
<dbReference type="GO" id="GO:0009103">
    <property type="term" value="P:lipopolysaccharide biosynthetic process"/>
    <property type="evidence" value="ECO:0007669"/>
    <property type="project" value="UniProtKB-ARBA"/>
</dbReference>
<evidence type="ECO:0000256" key="1">
    <source>
        <dbReference type="ARBA" id="ARBA00004651"/>
    </source>
</evidence>
<dbReference type="STRING" id="1921803.NIES593_18285"/>
<keyword evidence="6 8" id="KW-1133">Transmembrane helix</keyword>
<feature type="transmembrane region" description="Helical" evidence="8">
    <location>
        <begin position="344"/>
        <end position="363"/>
    </location>
</feature>
<proteinExistence type="predicted"/>
<dbReference type="Pfam" id="PF13231">
    <property type="entry name" value="PMT_2"/>
    <property type="match status" value="1"/>
</dbReference>
<accession>A0A1U7HAR6</accession>
<reference evidence="10 11" key="1">
    <citation type="submission" date="2016-11" db="EMBL/GenBank/DDBJ databases">
        <title>Draft Genome Sequences of Nine Cyanobacterial Strains from Diverse Habitats.</title>
        <authorList>
            <person name="Zhu T."/>
            <person name="Hou S."/>
            <person name="Lu X."/>
            <person name="Hess W.R."/>
        </authorList>
    </citation>
    <scope>NUCLEOTIDE SEQUENCE [LARGE SCALE GENOMIC DNA]</scope>
    <source>
        <strain evidence="10 11">NIES-593</strain>
    </source>
</reference>
<feature type="transmembrane region" description="Helical" evidence="8">
    <location>
        <begin position="197"/>
        <end position="218"/>
    </location>
</feature>
<name>A0A1U7HAR6_9CYAN</name>
<keyword evidence="4 10" id="KW-0808">Transferase</keyword>
<feature type="transmembrane region" description="Helical" evidence="8">
    <location>
        <begin position="172"/>
        <end position="190"/>
    </location>
</feature>